<comment type="catalytic activity">
    <reaction evidence="1 7">
        <text>[(1-&gt;4)-alpha-D-glucosyl](n) + ADP-alpha-D-glucose = [(1-&gt;4)-alpha-D-glucosyl](n+1) + ADP + H(+)</text>
        <dbReference type="Rhea" id="RHEA:18189"/>
        <dbReference type="Rhea" id="RHEA-COMP:9584"/>
        <dbReference type="Rhea" id="RHEA-COMP:9587"/>
        <dbReference type="ChEBI" id="CHEBI:15378"/>
        <dbReference type="ChEBI" id="CHEBI:15444"/>
        <dbReference type="ChEBI" id="CHEBI:57498"/>
        <dbReference type="ChEBI" id="CHEBI:456216"/>
        <dbReference type="EC" id="2.4.1.21"/>
    </reaction>
</comment>
<evidence type="ECO:0000256" key="2">
    <source>
        <dbReference type="ARBA" id="ARBA00002764"/>
    </source>
</evidence>
<dbReference type="GO" id="GO:0005978">
    <property type="term" value="P:glycogen biosynthetic process"/>
    <property type="evidence" value="ECO:0007669"/>
    <property type="project" value="UniProtKB-UniRule"/>
</dbReference>
<dbReference type="InterPro" id="IPR001296">
    <property type="entry name" value="Glyco_trans_1"/>
</dbReference>
<protein>
    <recommendedName>
        <fullName evidence="7">Glycogen synthase</fullName>
        <ecNumber evidence="7">2.4.1.21</ecNumber>
    </recommendedName>
    <alternativeName>
        <fullName evidence="7">Starch [bacterial glycogen] synthase</fullName>
    </alternativeName>
</protein>
<dbReference type="Pfam" id="PF00534">
    <property type="entry name" value="Glycos_transf_1"/>
    <property type="match status" value="1"/>
</dbReference>
<keyword evidence="11" id="KW-1185">Reference proteome</keyword>
<dbReference type="NCBIfam" id="TIGR02095">
    <property type="entry name" value="glgA"/>
    <property type="match status" value="1"/>
</dbReference>
<evidence type="ECO:0000313" key="10">
    <source>
        <dbReference type="EMBL" id="MEB3429539.1"/>
    </source>
</evidence>
<dbReference type="SUPFAM" id="SSF53756">
    <property type="entry name" value="UDP-Glycosyltransferase/glycogen phosphorylase"/>
    <property type="match status" value="1"/>
</dbReference>
<accession>A0AAW9MYH5</accession>
<dbReference type="EMBL" id="JAYKOT010000003">
    <property type="protein sequence ID" value="MEB3429539.1"/>
    <property type="molecule type" value="Genomic_DNA"/>
</dbReference>
<evidence type="ECO:0000259" key="8">
    <source>
        <dbReference type="Pfam" id="PF00534"/>
    </source>
</evidence>
<feature type="binding site" evidence="7">
    <location>
        <position position="15"/>
    </location>
    <ligand>
        <name>ADP-alpha-D-glucose</name>
        <dbReference type="ChEBI" id="CHEBI:57498"/>
    </ligand>
</feature>
<dbReference type="InterPro" id="IPR011835">
    <property type="entry name" value="GS/SS"/>
</dbReference>
<dbReference type="Gene3D" id="3.40.50.2000">
    <property type="entry name" value="Glycogen Phosphorylase B"/>
    <property type="match status" value="2"/>
</dbReference>
<evidence type="ECO:0000256" key="7">
    <source>
        <dbReference type="HAMAP-Rule" id="MF_00484"/>
    </source>
</evidence>
<evidence type="ECO:0000256" key="6">
    <source>
        <dbReference type="ARBA" id="ARBA00023056"/>
    </source>
</evidence>
<evidence type="ECO:0000313" key="11">
    <source>
        <dbReference type="Proteomes" id="UP001357733"/>
    </source>
</evidence>
<sequence length="463" mass="53881">MKVFYICSEATPFIKTGGLADIAGSLPKELKRKDIDISVVMPLYSKIKYNLEYQLEYIGYYYVDLSFKHIYTGVFKTVHNGVTHYFIDNEDYFNRDGLYGYDDDGERFGYFSKAVTVLFKYLNQKPDIVHTNDWHTALINLFVRDFSRGDSFYSNIKLIYTIHNLKYQGIFPKSLLWFLGLDESYFNEEELKFYDSINLMKCGIVFSDKFNTVSGTYALEVKHEFYGENLEGIIKKYDFKFRGILNGIDTSYWNPVNDKFIYQNYSLKTIDKKSINKLELQKELGLKEDAETPMFTLISRLVSMKGLDLIVRVIDEILQENIQLVVLGTGDRKFEMIFRQLSYRYPDKLRALIKFDEATSHRLYAAADFLLMPSIIEPCGVSQMIAMRYATLPIVRETGGLKDTVVPFNKYDNTGNGFSFENINAHELLFTIKYAISIYKKESFYKLRENAMNTDSSWAKKSG</sequence>
<dbReference type="HAMAP" id="MF_00484">
    <property type="entry name" value="Glycogen_synth"/>
    <property type="match status" value="1"/>
</dbReference>
<dbReference type="NCBIfam" id="NF001898">
    <property type="entry name" value="PRK00654.1-1"/>
    <property type="match status" value="1"/>
</dbReference>
<feature type="domain" description="Starch synthase catalytic" evidence="9">
    <location>
        <begin position="2"/>
        <end position="235"/>
    </location>
</feature>
<comment type="similarity">
    <text evidence="3 7">Belongs to the glycosyltransferase 1 family. Bacterial/plant glycogen synthase subfamily.</text>
</comment>
<dbReference type="PANTHER" id="PTHR45825">
    <property type="entry name" value="GRANULE-BOUND STARCH SYNTHASE 1, CHLOROPLASTIC/AMYLOPLASTIC"/>
    <property type="match status" value="1"/>
</dbReference>
<dbReference type="GO" id="GO:0004373">
    <property type="term" value="F:alpha-1,4-glucan glucosyltransferase (UDP-glucose donor) activity"/>
    <property type="evidence" value="ECO:0007669"/>
    <property type="project" value="InterPro"/>
</dbReference>
<reference evidence="10 11" key="1">
    <citation type="submission" date="2024-01" db="EMBL/GenBank/DDBJ databases">
        <title>Complete genome sequence of Citroniella saccharovorans strain M6.X9, isolated from human fecal sample.</title>
        <authorList>
            <person name="Cheng G."/>
            <person name="Westerholm M."/>
            <person name="Schnurer A."/>
        </authorList>
    </citation>
    <scope>NUCLEOTIDE SEQUENCE [LARGE SCALE GENOMIC DNA]</scope>
    <source>
        <strain evidence="10 11">DSM 29873</strain>
    </source>
</reference>
<name>A0AAW9MYH5_9FIRM</name>
<feature type="domain" description="Glycosyl transferase family 1" evidence="8">
    <location>
        <begin position="288"/>
        <end position="442"/>
    </location>
</feature>
<dbReference type="AlphaFoldDB" id="A0AAW9MYH5"/>
<dbReference type="PANTHER" id="PTHR45825:SF11">
    <property type="entry name" value="ALPHA AMYLASE DOMAIN-CONTAINING PROTEIN"/>
    <property type="match status" value="1"/>
</dbReference>
<keyword evidence="4 7" id="KW-0328">Glycosyltransferase</keyword>
<dbReference type="GO" id="GO:0009011">
    <property type="term" value="F:alpha-1,4-glucan glucosyltransferase (ADP-glucose donor) activity"/>
    <property type="evidence" value="ECO:0007669"/>
    <property type="project" value="UniProtKB-UniRule"/>
</dbReference>
<evidence type="ECO:0000259" key="9">
    <source>
        <dbReference type="Pfam" id="PF08323"/>
    </source>
</evidence>
<comment type="function">
    <text evidence="2 7">Synthesizes alpha-1,4-glucan chains using ADP-glucose.</text>
</comment>
<comment type="pathway">
    <text evidence="7">Glycan biosynthesis; glycogen biosynthesis.</text>
</comment>
<evidence type="ECO:0000256" key="5">
    <source>
        <dbReference type="ARBA" id="ARBA00022679"/>
    </source>
</evidence>
<evidence type="ECO:0000256" key="1">
    <source>
        <dbReference type="ARBA" id="ARBA00001478"/>
    </source>
</evidence>
<dbReference type="Pfam" id="PF08323">
    <property type="entry name" value="Glyco_transf_5"/>
    <property type="match status" value="1"/>
</dbReference>
<organism evidence="10 11">
    <name type="scientific">Citroniella saccharovorans</name>
    <dbReference type="NCBI Taxonomy" id="2053367"/>
    <lineage>
        <taxon>Bacteria</taxon>
        <taxon>Bacillati</taxon>
        <taxon>Bacillota</taxon>
        <taxon>Tissierellia</taxon>
        <taxon>Tissierellales</taxon>
        <taxon>Peptoniphilaceae</taxon>
        <taxon>Citroniella</taxon>
    </lineage>
</organism>
<dbReference type="EC" id="2.4.1.21" evidence="7"/>
<keyword evidence="5 7" id="KW-0808">Transferase</keyword>
<evidence type="ECO:0000256" key="4">
    <source>
        <dbReference type="ARBA" id="ARBA00022676"/>
    </source>
</evidence>
<evidence type="ECO:0000256" key="3">
    <source>
        <dbReference type="ARBA" id="ARBA00010281"/>
    </source>
</evidence>
<comment type="caution">
    <text evidence="10">The sequence shown here is derived from an EMBL/GenBank/DDBJ whole genome shotgun (WGS) entry which is preliminary data.</text>
</comment>
<dbReference type="Proteomes" id="UP001357733">
    <property type="component" value="Unassembled WGS sequence"/>
</dbReference>
<proteinExistence type="inferred from homology"/>
<dbReference type="CDD" id="cd03791">
    <property type="entry name" value="GT5_Glycogen_synthase_DULL1-like"/>
    <property type="match status" value="1"/>
</dbReference>
<dbReference type="RefSeq" id="WP_324619724.1">
    <property type="nucleotide sequence ID" value="NZ_JAYKOT010000003.1"/>
</dbReference>
<dbReference type="InterPro" id="IPR013534">
    <property type="entry name" value="Starch_synth_cat_dom"/>
</dbReference>
<gene>
    <name evidence="7 10" type="primary">glgA</name>
    <name evidence="10" type="ORF">VLK81_05865</name>
</gene>
<keyword evidence="6 7" id="KW-0320">Glycogen biosynthesis</keyword>